<dbReference type="PROSITE" id="PS50928">
    <property type="entry name" value="ABC_TM1"/>
    <property type="match status" value="1"/>
</dbReference>
<gene>
    <name evidence="10" type="ORF">GCM10010910_23000</name>
</gene>
<keyword evidence="11" id="KW-1185">Reference proteome</keyword>
<dbReference type="SUPFAM" id="SSF161098">
    <property type="entry name" value="MetI-like"/>
    <property type="match status" value="1"/>
</dbReference>
<dbReference type="InterPro" id="IPR000515">
    <property type="entry name" value="MetI-like"/>
</dbReference>
<dbReference type="InterPro" id="IPR051393">
    <property type="entry name" value="ABC_transporter_permease"/>
</dbReference>
<dbReference type="Gene3D" id="1.10.3720.10">
    <property type="entry name" value="MetI-like"/>
    <property type="match status" value="1"/>
</dbReference>
<dbReference type="PANTHER" id="PTHR30193:SF1">
    <property type="entry name" value="ABC TRANSPORTER PERMEASE PROTEIN YESP-RELATED"/>
    <property type="match status" value="1"/>
</dbReference>
<proteinExistence type="inferred from homology"/>
<feature type="region of interest" description="Disordered" evidence="8">
    <location>
        <begin position="1"/>
        <end position="24"/>
    </location>
</feature>
<feature type="transmembrane region" description="Helical" evidence="7">
    <location>
        <begin position="37"/>
        <end position="65"/>
    </location>
</feature>
<feature type="transmembrane region" description="Helical" evidence="7">
    <location>
        <begin position="99"/>
        <end position="120"/>
    </location>
</feature>
<dbReference type="Pfam" id="PF00528">
    <property type="entry name" value="BPD_transp_1"/>
    <property type="match status" value="1"/>
</dbReference>
<evidence type="ECO:0000256" key="5">
    <source>
        <dbReference type="ARBA" id="ARBA00022989"/>
    </source>
</evidence>
<comment type="subcellular location">
    <subcellularLocation>
        <location evidence="1 7">Cell membrane</location>
        <topology evidence="1 7">Multi-pass membrane protein</topology>
    </subcellularLocation>
</comment>
<dbReference type="Proteomes" id="UP000638043">
    <property type="component" value="Unassembled WGS sequence"/>
</dbReference>
<comment type="caution">
    <text evidence="10">The sequence shown here is derived from an EMBL/GenBank/DDBJ whole genome shotgun (WGS) entry which is preliminary data.</text>
</comment>
<dbReference type="InterPro" id="IPR035906">
    <property type="entry name" value="MetI-like_sf"/>
</dbReference>
<keyword evidence="5 7" id="KW-1133">Transmembrane helix</keyword>
<dbReference type="PANTHER" id="PTHR30193">
    <property type="entry name" value="ABC TRANSPORTER PERMEASE PROTEIN"/>
    <property type="match status" value="1"/>
</dbReference>
<name>A0ABQ2N1Z1_9MICO</name>
<evidence type="ECO:0000259" key="9">
    <source>
        <dbReference type="PROSITE" id="PS50928"/>
    </source>
</evidence>
<feature type="domain" description="ABC transmembrane type-1" evidence="9">
    <location>
        <begin position="95"/>
        <end position="308"/>
    </location>
</feature>
<feature type="transmembrane region" description="Helical" evidence="7">
    <location>
        <begin position="292"/>
        <end position="311"/>
    </location>
</feature>
<keyword evidence="4 7" id="KW-0812">Transmembrane</keyword>
<dbReference type="RefSeq" id="WP_188702029.1">
    <property type="nucleotide sequence ID" value="NZ_BMMQ01000007.1"/>
</dbReference>
<feature type="transmembrane region" description="Helical" evidence="7">
    <location>
        <begin position="233"/>
        <end position="253"/>
    </location>
</feature>
<feature type="transmembrane region" description="Helical" evidence="7">
    <location>
        <begin position="132"/>
        <end position="153"/>
    </location>
</feature>
<evidence type="ECO:0000256" key="1">
    <source>
        <dbReference type="ARBA" id="ARBA00004651"/>
    </source>
</evidence>
<evidence type="ECO:0000313" key="10">
    <source>
        <dbReference type="EMBL" id="GGO65560.1"/>
    </source>
</evidence>
<feature type="transmembrane region" description="Helical" evidence="7">
    <location>
        <begin position="180"/>
        <end position="204"/>
    </location>
</feature>
<keyword evidence="2 7" id="KW-0813">Transport</keyword>
<evidence type="ECO:0000256" key="6">
    <source>
        <dbReference type="ARBA" id="ARBA00023136"/>
    </source>
</evidence>
<evidence type="ECO:0000256" key="2">
    <source>
        <dbReference type="ARBA" id="ARBA00022448"/>
    </source>
</evidence>
<dbReference type="CDD" id="cd06261">
    <property type="entry name" value="TM_PBP2"/>
    <property type="match status" value="1"/>
</dbReference>
<protein>
    <submittedName>
        <fullName evidence="10">ABC transporter permease</fullName>
    </submittedName>
</protein>
<sequence>MSAVAPAIERTAEDTAPAAPPARIRTRTRRRLDDDGLAGYLFLVPWFIGMLFTVIPFGVSLYLAFTDYNLLQVPNFTGFENFIRLFEDPKIVKSAQVTLLYTVFAVPLGLLAALGVAMLLNRGVRGLPIYRSVFYLPSLIGGSVAVVMLWRAIFGYEGIVNKALAVFGIEGPGWVTDPDWSMVTLITLSIWGFGGSMVIFLAGLRQIPRSYYEAASIDGAGAWRQFRSITAPLLSPVVFFNLVLGLIGSLQVFTQGYVFSGGSGGPADSTLFYNLYLYQQGFQRFDMGYASAMAWVMFVVIAAFTALNFLVSKYWVFYDD</sequence>
<comment type="similarity">
    <text evidence="7">Belongs to the binding-protein-dependent transport system permease family.</text>
</comment>
<accession>A0ABQ2N1Z1</accession>
<evidence type="ECO:0000313" key="11">
    <source>
        <dbReference type="Proteomes" id="UP000638043"/>
    </source>
</evidence>
<organism evidence="10 11">
    <name type="scientific">Microbacterium nanhaiense</name>
    <dbReference type="NCBI Taxonomy" id="1301026"/>
    <lineage>
        <taxon>Bacteria</taxon>
        <taxon>Bacillati</taxon>
        <taxon>Actinomycetota</taxon>
        <taxon>Actinomycetes</taxon>
        <taxon>Micrococcales</taxon>
        <taxon>Microbacteriaceae</taxon>
        <taxon>Microbacterium</taxon>
    </lineage>
</organism>
<dbReference type="EMBL" id="BMMQ01000007">
    <property type="protein sequence ID" value="GGO65560.1"/>
    <property type="molecule type" value="Genomic_DNA"/>
</dbReference>
<evidence type="ECO:0000256" key="8">
    <source>
        <dbReference type="SAM" id="MobiDB-lite"/>
    </source>
</evidence>
<keyword evidence="6 7" id="KW-0472">Membrane</keyword>
<reference evidence="11" key="1">
    <citation type="journal article" date="2019" name="Int. J. Syst. Evol. Microbiol.">
        <title>The Global Catalogue of Microorganisms (GCM) 10K type strain sequencing project: providing services to taxonomists for standard genome sequencing and annotation.</title>
        <authorList>
            <consortium name="The Broad Institute Genomics Platform"/>
            <consortium name="The Broad Institute Genome Sequencing Center for Infectious Disease"/>
            <person name="Wu L."/>
            <person name="Ma J."/>
        </authorList>
    </citation>
    <scope>NUCLEOTIDE SEQUENCE [LARGE SCALE GENOMIC DNA]</scope>
    <source>
        <strain evidence="11">CGMCC 4.7181</strain>
    </source>
</reference>
<evidence type="ECO:0000256" key="4">
    <source>
        <dbReference type="ARBA" id="ARBA00022692"/>
    </source>
</evidence>
<evidence type="ECO:0000256" key="7">
    <source>
        <dbReference type="RuleBase" id="RU363032"/>
    </source>
</evidence>
<evidence type="ECO:0000256" key="3">
    <source>
        <dbReference type="ARBA" id="ARBA00022475"/>
    </source>
</evidence>
<keyword evidence="3" id="KW-1003">Cell membrane</keyword>